<evidence type="ECO:0000256" key="1">
    <source>
        <dbReference type="SAM" id="Phobius"/>
    </source>
</evidence>
<keyword evidence="1" id="KW-0472">Membrane</keyword>
<name>A0ABY8AS01_9GAMM</name>
<keyword evidence="1" id="KW-0812">Transmembrane</keyword>
<reference evidence="2 3" key="1">
    <citation type="submission" date="2023-02" db="EMBL/GenBank/DDBJ databases">
        <title>Genome Sequence of L. cardiaca H63T.</title>
        <authorList>
            <person name="Lopez A.E."/>
            <person name="Cianciotto N.P."/>
        </authorList>
    </citation>
    <scope>NUCLEOTIDE SEQUENCE [LARGE SCALE GENOMIC DNA]</scope>
    <source>
        <strain evidence="2 3">H63</strain>
    </source>
</reference>
<evidence type="ECO:0000313" key="2">
    <source>
        <dbReference type="EMBL" id="WED42986.1"/>
    </source>
</evidence>
<feature type="transmembrane region" description="Helical" evidence="1">
    <location>
        <begin position="131"/>
        <end position="151"/>
    </location>
</feature>
<sequence>MNKDLLNYKSQFITVILLLGYTFLHIRLTGRYVDATFDQLLDFSARLPFGQRVLMPAIANGLSFLLPLTASELFTITEFITNSLFYVSLTKLLCQEFSPRQAQGLSWLFFLLLPLVTVINYRFSITGEAAIYYPYDSASLFFMATAFLLCLRERWIYFIPLLFLATFNRESSFLLVLMIPALHWDKLRTVVKPLVFSLLTFILARIIILFLVQELPGQLLEFYFRNADHTHFEVNLSWLFNEEHILLFIFGFAGLPLFWFGFYDYIPPQYRPLRYIALVYFLGLLVIGNFMEARIFIEIVVLLYLPVCVAMRRWAQDLEPFSQSPGVLPYVERYFVLGVLLLTILFHKVINPVIVWFAR</sequence>
<gene>
    <name evidence="2" type="ORF">PXX05_13965</name>
</gene>
<feature type="transmembrane region" description="Helical" evidence="1">
    <location>
        <begin position="194"/>
        <end position="212"/>
    </location>
</feature>
<dbReference type="Proteomes" id="UP001222087">
    <property type="component" value="Chromosome"/>
</dbReference>
<evidence type="ECO:0000313" key="3">
    <source>
        <dbReference type="Proteomes" id="UP001222087"/>
    </source>
</evidence>
<feature type="transmembrane region" description="Helical" evidence="1">
    <location>
        <begin position="158"/>
        <end position="182"/>
    </location>
</feature>
<keyword evidence="1" id="KW-1133">Transmembrane helix</keyword>
<organism evidence="2 3">
    <name type="scientific">Legionella cardiaca</name>
    <dbReference type="NCBI Taxonomy" id="1071983"/>
    <lineage>
        <taxon>Bacteria</taxon>
        <taxon>Pseudomonadati</taxon>
        <taxon>Pseudomonadota</taxon>
        <taxon>Gammaproteobacteria</taxon>
        <taxon>Legionellales</taxon>
        <taxon>Legionellaceae</taxon>
        <taxon>Legionella</taxon>
    </lineage>
</organism>
<feature type="transmembrane region" description="Helical" evidence="1">
    <location>
        <begin position="245"/>
        <end position="266"/>
    </location>
</feature>
<dbReference type="RefSeq" id="WP_275088800.1">
    <property type="nucleotide sequence ID" value="NZ_CP119078.1"/>
</dbReference>
<accession>A0ABY8AS01</accession>
<feature type="transmembrane region" description="Helical" evidence="1">
    <location>
        <begin position="334"/>
        <end position="358"/>
    </location>
</feature>
<protein>
    <recommendedName>
        <fullName evidence="4">Mannosyltransferase</fullName>
    </recommendedName>
</protein>
<evidence type="ECO:0008006" key="4">
    <source>
        <dbReference type="Google" id="ProtNLM"/>
    </source>
</evidence>
<feature type="transmembrane region" description="Helical" evidence="1">
    <location>
        <begin position="105"/>
        <end position="125"/>
    </location>
</feature>
<feature type="transmembrane region" description="Helical" evidence="1">
    <location>
        <begin position="272"/>
        <end position="288"/>
    </location>
</feature>
<keyword evidence="3" id="KW-1185">Reference proteome</keyword>
<dbReference type="EMBL" id="CP119078">
    <property type="protein sequence ID" value="WED42986.1"/>
    <property type="molecule type" value="Genomic_DNA"/>
</dbReference>
<feature type="transmembrane region" description="Helical" evidence="1">
    <location>
        <begin position="12"/>
        <end position="28"/>
    </location>
</feature>
<proteinExistence type="predicted"/>